<dbReference type="RefSeq" id="WP_280732216.1">
    <property type="nucleotide sequence ID" value="NZ_CP120367.1"/>
</dbReference>
<sequence length="98" mass="10960">MFAPRFLVSMIGALAVFAIATYLLNGSLASTALQTLICAVLMQVGYFLAVLFLVWKEARDRRKLEPSKVPVVVEPANDDNQPGKVRLRGLNRPRHFNF</sequence>
<protein>
    <submittedName>
        <fullName evidence="2">Exopolysaccharide production repressor protein</fullName>
    </submittedName>
</protein>
<feature type="transmembrane region" description="Helical" evidence="1">
    <location>
        <begin position="31"/>
        <end position="55"/>
    </location>
</feature>
<keyword evidence="1" id="KW-1133">Transmembrane helix</keyword>
<proteinExistence type="predicted"/>
<evidence type="ECO:0000313" key="2">
    <source>
        <dbReference type="EMBL" id="WEX81464.1"/>
    </source>
</evidence>
<keyword evidence="1" id="KW-0812">Transmembrane</keyword>
<evidence type="ECO:0000313" key="3">
    <source>
        <dbReference type="Proteomes" id="UP001235547"/>
    </source>
</evidence>
<name>A0ABY8CS46_9HYPH</name>
<dbReference type="EMBL" id="CP120370">
    <property type="protein sequence ID" value="WEX81464.1"/>
    <property type="molecule type" value="Genomic_DNA"/>
</dbReference>
<organism evidence="2 3">
    <name type="scientific">Sinorhizobium numidicum</name>
    <dbReference type="NCBI Taxonomy" id="680248"/>
    <lineage>
        <taxon>Bacteria</taxon>
        <taxon>Pseudomonadati</taxon>
        <taxon>Pseudomonadota</taxon>
        <taxon>Alphaproteobacteria</taxon>
        <taxon>Hyphomicrobiales</taxon>
        <taxon>Rhizobiaceae</taxon>
        <taxon>Sinorhizobium/Ensifer group</taxon>
        <taxon>Sinorhizobium</taxon>
    </lineage>
</organism>
<feature type="transmembrane region" description="Helical" evidence="1">
    <location>
        <begin position="7"/>
        <end position="25"/>
    </location>
</feature>
<evidence type="ECO:0000256" key="1">
    <source>
        <dbReference type="SAM" id="Phobius"/>
    </source>
</evidence>
<keyword evidence="3" id="KW-1185">Reference proteome</keyword>
<gene>
    <name evidence="2" type="ORF">PYH38_000884</name>
</gene>
<dbReference type="Proteomes" id="UP001235547">
    <property type="component" value="Chromosome 2"/>
</dbReference>
<accession>A0ABY8CS46</accession>
<reference evidence="2 3" key="1">
    <citation type="submission" date="2023-03" db="EMBL/GenBank/DDBJ databases">
        <authorList>
            <person name="Kaur S."/>
            <person name="Espinosa-Saiz D."/>
            <person name="Velazquez E."/>
            <person name="Menendez E."/>
            <person name="diCenzo G.C."/>
        </authorList>
    </citation>
    <scope>NUCLEOTIDE SEQUENCE [LARGE SCALE GENOMIC DNA]</scope>
    <source>
        <strain evidence="2 3">LMG 27395</strain>
    </source>
</reference>
<dbReference type="InterPro" id="IPR024239">
    <property type="entry name" value="SyrA"/>
</dbReference>
<dbReference type="Pfam" id="PF11089">
    <property type="entry name" value="SyrA"/>
    <property type="match status" value="1"/>
</dbReference>
<keyword evidence="1" id="KW-0472">Membrane</keyword>